<sequence length="379" mass="41216">MAAMRRSFALTASYRLAFVGALGVTALATRVVFGVTDADASRDVPSEAPAFQPAPLIDPQPASAPALGLSDSLPGDVIPSEGGGPDDALSDEEIAPPEVPSELLDQLRAGHPWARFERGAWRRVRVITESFDAAGDFAGRTNTERVERLEATDDRSYTLQSENRVAFAGRPAPGAAETQRLWLLTDRPTDLGVPAAIEEEPTSISLGEVVVSCQTWRVTTEFEGALADERICVAPERVPSVLRRQLVSTSGEGPGTIQTQAVTRLDLPAIYGEELTRSWHVSTTITQPDGSRTERSAVYSADAPGGLHWEATSVYDSQGRRTHWSVAELVESGRTPIERIEVSEATGLPEVAIEVRPRRFMRLLRREERRDEDAPAEQP</sequence>
<proteinExistence type="predicted"/>
<dbReference type="Proteomes" id="UP000317421">
    <property type="component" value="Unassembled WGS sequence"/>
</dbReference>
<organism evidence="2 3">
    <name type="scientific">Botrimarina colliarenosi</name>
    <dbReference type="NCBI Taxonomy" id="2528001"/>
    <lineage>
        <taxon>Bacteria</taxon>
        <taxon>Pseudomonadati</taxon>
        <taxon>Planctomycetota</taxon>
        <taxon>Planctomycetia</taxon>
        <taxon>Pirellulales</taxon>
        <taxon>Lacipirellulaceae</taxon>
        <taxon>Botrimarina</taxon>
    </lineage>
</organism>
<feature type="region of interest" description="Disordered" evidence="1">
    <location>
        <begin position="39"/>
        <end position="93"/>
    </location>
</feature>
<accession>A0A5C6AJ04</accession>
<evidence type="ECO:0000313" key="3">
    <source>
        <dbReference type="Proteomes" id="UP000317421"/>
    </source>
</evidence>
<comment type="caution">
    <text evidence="2">The sequence shown here is derived from an EMBL/GenBank/DDBJ whole genome shotgun (WGS) entry which is preliminary data.</text>
</comment>
<dbReference type="EMBL" id="SJPR01000001">
    <property type="protein sequence ID" value="TWT99609.1"/>
    <property type="molecule type" value="Genomic_DNA"/>
</dbReference>
<protein>
    <submittedName>
        <fullName evidence="2">Uncharacterized protein</fullName>
    </submittedName>
</protein>
<evidence type="ECO:0000313" key="2">
    <source>
        <dbReference type="EMBL" id="TWT99609.1"/>
    </source>
</evidence>
<gene>
    <name evidence="2" type="ORF">Pla108_05520</name>
</gene>
<dbReference type="OrthoDB" id="280496at2"/>
<name>A0A5C6AJ04_9BACT</name>
<evidence type="ECO:0000256" key="1">
    <source>
        <dbReference type="SAM" id="MobiDB-lite"/>
    </source>
</evidence>
<keyword evidence="3" id="KW-1185">Reference proteome</keyword>
<reference evidence="2 3" key="1">
    <citation type="submission" date="2019-02" db="EMBL/GenBank/DDBJ databases">
        <title>Deep-cultivation of Planctomycetes and their phenomic and genomic characterization uncovers novel biology.</title>
        <authorList>
            <person name="Wiegand S."/>
            <person name="Jogler M."/>
            <person name="Boedeker C."/>
            <person name="Pinto D."/>
            <person name="Vollmers J."/>
            <person name="Rivas-Marin E."/>
            <person name="Kohn T."/>
            <person name="Peeters S.H."/>
            <person name="Heuer A."/>
            <person name="Rast P."/>
            <person name="Oberbeckmann S."/>
            <person name="Bunk B."/>
            <person name="Jeske O."/>
            <person name="Meyerdierks A."/>
            <person name="Storesund J.E."/>
            <person name="Kallscheuer N."/>
            <person name="Luecker S."/>
            <person name="Lage O.M."/>
            <person name="Pohl T."/>
            <person name="Merkel B.J."/>
            <person name="Hornburger P."/>
            <person name="Mueller R.-W."/>
            <person name="Bruemmer F."/>
            <person name="Labrenz M."/>
            <person name="Spormann A.M."/>
            <person name="Op Den Camp H."/>
            <person name="Overmann J."/>
            <person name="Amann R."/>
            <person name="Jetten M.S.M."/>
            <person name="Mascher T."/>
            <person name="Medema M.H."/>
            <person name="Devos D.P."/>
            <person name="Kaster A.-K."/>
            <person name="Ovreas L."/>
            <person name="Rohde M."/>
            <person name="Galperin M.Y."/>
            <person name="Jogler C."/>
        </authorList>
    </citation>
    <scope>NUCLEOTIDE SEQUENCE [LARGE SCALE GENOMIC DNA]</scope>
    <source>
        <strain evidence="2 3">Pla108</strain>
    </source>
</reference>
<dbReference type="AlphaFoldDB" id="A0A5C6AJ04"/>